<dbReference type="SUPFAM" id="SSF48371">
    <property type="entry name" value="ARM repeat"/>
    <property type="match status" value="1"/>
</dbReference>
<name>A0A7R9BD97_9CRUS</name>
<reference evidence="2" key="1">
    <citation type="submission" date="2020-11" db="EMBL/GenBank/DDBJ databases">
        <authorList>
            <person name="Tran Van P."/>
        </authorList>
    </citation>
    <scope>NUCLEOTIDE SEQUENCE</scope>
</reference>
<dbReference type="Proteomes" id="UP000678499">
    <property type="component" value="Unassembled WGS sequence"/>
</dbReference>
<dbReference type="EMBL" id="CAJPEX010000084">
    <property type="protein sequence ID" value="CAG0913189.1"/>
    <property type="molecule type" value="Genomic_DNA"/>
</dbReference>
<gene>
    <name evidence="2" type="ORF">NMOB1V02_LOCUS945</name>
</gene>
<feature type="region of interest" description="Disordered" evidence="1">
    <location>
        <begin position="1186"/>
        <end position="1217"/>
    </location>
</feature>
<evidence type="ECO:0000313" key="3">
    <source>
        <dbReference type="Proteomes" id="UP000678499"/>
    </source>
</evidence>
<protein>
    <submittedName>
        <fullName evidence="2">Uncharacterized protein</fullName>
    </submittedName>
</protein>
<sequence>MDETISDSLPSSDLNMEPDAEAFTEDISLLPSSIFTMDDSMHAAIITEISQHSELESSQENSSLTNTISSRESLAVYFHITPGGICETLLNSDGNMTLIREMSSSWAKLLVSDEAKATFDLFVLIASLCGVLDDRLSRKIAGKTNLFEMANDTADVLEAHAHGKAYCNDYSRVELQPQTRQRSPITLYLSELVRSHLKTLLQAVDGTTKRTGVLAAAIQLFRKMGSSPNTVLRSCALIVGGVFACELANGARVHSKIYEKRLEKAQSRSPRKRDRFALTEPDTLTEEALTEQKNLCVSLEKAVSSILSTILLEGLKDSEFPLQAWSLEIFEKCVREKKAFFTEEILLRLLKGLFGTKSTKNGKRALTILAAYEEHWSKPDILTNRVLKYVWNAFPKFALIGLKPTWIRFLDFICIFYRCASRQDLRGFFVTAMTVVIESSDQEKAAAFGKAISRLYNLTLKSNIDEFTSTIRSIIEIANTTNSATNVMLRAMVFMLSSGGVGQAKDYAGIFEHLKYLLRLRTVDEAKISFVADLFSVSAFMVAGGTLVQPGVIGNSCAAKQRGRKPQDCKAKNPDKPVSTLSASAESASSRRELMQFFVHSVFPVLPEWVSQHAGVVQMLLDVWNNKGMLEARDWVTQMGAGGNNVHVEDFRSFCSLVYEHVRNQVLSLEDVEMGIWDNVSAETLERIAALACVKTEDVRLQDSFEKLGEIIMSTFRKSLLDDQKKICEWVETMSRLVHQVSEAEEEEAREEVVKRVLRMSRHLTVTTRIVRIMSRVRDPPLVSLETEQVDEDVQYPALQTYRKLLYVLRTVMKFDQRLITTLSEAAFVLSDIFKNMLLRLSQDFVDQWNESLLNGDEVSIVVSLQGKEILALGNSIGWFCKGFVIEILNFLDNESQTIRDGVRKHLNETVVEFMFILVKTFPANHVFCCDSDEEPVTDAREKKLANRLDFMQGTFAEIIFQRRAQFKESIRENLMGMWMQFVQQPKRNAANLAVIYANLKNLKSDPRLMEIVNSNLDEIAKGPGSKMNDSFLMTHAEAVAIAIARYSSDLASVKSESNRASVIRIRNLTDFAVELLNGRGFAPELAKVTVLHVHLKLALAARDNLVNSEGSVAGVEMACAIFRVLESDLSRVTPKGSVVLLSEFGGNFFDESEISVGSSEGETHELTDWRRALRNYQDGLLMKSNQSSHLAQRSKSLSQSPQSSLRSTTGESSSRYVPDVAGFLESGIGSKKSNVSPIQEGACNPSQPCGTTPVKKATLGNPSALVLTTIAELSSEDTVNETAAAARTPKQ</sequence>
<feature type="compositionally biased region" description="Low complexity" evidence="1">
    <location>
        <begin position="1194"/>
        <end position="1216"/>
    </location>
</feature>
<dbReference type="InterPro" id="IPR016024">
    <property type="entry name" value="ARM-type_fold"/>
</dbReference>
<dbReference type="EMBL" id="OA882121">
    <property type="protein sequence ID" value="CAD7273037.1"/>
    <property type="molecule type" value="Genomic_DNA"/>
</dbReference>
<keyword evidence="3" id="KW-1185">Reference proteome</keyword>
<accession>A0A7R9BD97</accession>
<evidence type="ECO:0000256" key="1">
    <source>
        <dbReference type="SAM" id="MobiDB-lite"/>
    </source>
</evidence>
<evidence type="ECO:0000313" key="2">
    <source>
        <dbReference type="EMBL" id="CAD7273037.1"/>
    </source>
</evidence>
<organism evidence="2">
    <name type="scientific">Notodromas monacha</name>
    <dbReference type="NCBI Taxonomy" id="399045"/>
    <lineage>
        <taxon>Eukaryota</taxon>
        <taxon>Metazoa</taxon>
        <taxon>Ecdysozoa</taxon>
        <taxon>Arthropoda</taxon>
        <taxon>Crustacea</taxon>
        <taxon>Oligostraca</taxon>
        <taxon>Ostracoda</taxon>
        <taxon>Podocopa</taxon>
        <taxon>Podocopida</taxon>
        <taxon>Cypridocopina</taxon>
        <taxon>Cypridoidea</taxon>
        <taxon>Cyprididae</taxon>
        <taxon>Notodromas</taxon>
    </lineage>
</organism>
<proteinExistence type="predicted"/>